<keyword evidence="2" id="KW-1185">Reference proteome</keyword>
<gene>
    <name evidence="1" type="ORF">M9Y10_017435</name>
</gene>
<organism evidence="1 2">
    <name type="scientific">Tritrichomonas musculus</name>
    <dbReference type="NCBI Taxonomy" id="1915356"/>
    <lineage>
        <taxon>Eukaryota</taxon>
        <taxon>Metamonada</taxon>
        <taxon>Parabasalia</taxon>
        <taxon>Tritrichomonadida</taxon>
        <taxon>Tritrichomonadidae</taxon>
        <taxon>Tritrichomonas</taxon>
    </lineage>
</organism>
<name>A0ABR2HV73_9EUKA</name>
<accession>A0ABR2HV73</accession>
<evidence type="ECO:0000313" key="2">
    <source>
        <dbReference type="Proteomes" id="UP001470230"/>
    </source>
</evidence>
<dbReference type="Proteomes" id="UP001470230">
    <property type="component" value="Unassembled WGS sequence"/>
</dbReference>
<dbReference type="EMBL" id="JAPFFF010000023">
    <property type="protein sequence ID" value="KAK8852459.1"/>
    <property type="molecule type" value="Genomic_DNA"/>
</dbReference>
<reference evidence="1 2" key="1">
    <citation type="submission" date="2024-04" db="EMBL/GenBank/DDBJ databases">
        <title>Tritrichomonas musculus Genome.</title>
        <authorList>
            <person name="Alves-Ferreira E."/>
            <person name="Grigg M."/>
            <person name="Lorenzi H."/>
            <person name="Galac M."/>
        </authorList>
    </citation>
    <scope>NUCLEOTIDE SEQUENCE [LARGE SCALE GENOMIC DNA]</scope>
    <source>
        <strain evidence="1 2">EAF2021</strain>
    </source>
</reference>
<comment type="caution">
    <text evidence="1">The sequence shown here is derived from an EMBL/GenBank/DDBJ whole genome shotgun (WGS) entry which is preliminary data.</text>
</comment>
<evidence type="ECO:0000313" key="1">
    <source>
        <dbReference type="EMBL" id="KAK8852459.1"/>
    </source>
</evidence>
<sequence>MDADIQSLHFISEPMLIDQIIGARNKKKIQLFPRGEPWNMLLLSCFLNEIDNFRRVPRRFLTLEKDQNDIVTKKFVFVHNLKEKNKIIIEVSEQITVYSSSEWLLDDWDLDSSKFLSTLRSGNRQRKKPKFQTHYFFTYDINKLSGGTIAMIQNIPVLYTGLYDYSTIFHHFTKKMIQTNCHFNDNTKFLHEYYNTFVLPRSKDVHSLNSLKQKVKGYLLLNVEKCVKRRRLAKVMHDNSEHYIINGIFISNYAKSILQNENIINGLFVDTTWKVLSSYVTSILMASVGNSGIPLAFAFGPGETKSLYNLHFNTFKNILGIDLTKYIIESDQGKAIESVCQENNIVHIYCLRHYLKSLKFNEFSYSVGILLKCVSETDYNQAKSNFIEEWKQIKDEKKIAKLNKVLNKVGLKFNKKKIEGENSDLWRRCSMLHRCEFEMPSTTNSLEASHGHLNKKVPRLNEFWSSICRLVNNLTINEKSFNQKIRHNYNHIKHCSIQKQQNMDREKMDNQKDFYNTQIDNCFCSDNKLPSQLMKVDLPCCHRIDCGAQFPPCPHFSIHLDEQFDHLECSVQPIDAEDDSLKDLDEYYSNKEFAIRIIKRYSYFKDKDKIRQFVNHSYCSENDTFFILGKPASLIQMINEGISYFTDMREHMKELKKRKQDQDDPQFND</sequence>
<proteinExistence type="predicted"/>
<protein>
    <recommendedName>
        <fullName evidence="3">MULE transposase domain-containing protein</fullName>
    </recommendedName>
</protein>
<evidence type="ECO:0008006" key="3">
    <source>
        <dbReference type="Google" id="ProtNLM"/>
    </source>
</evidence>